<feature type="transmembrane region" description="Helical" evidence="6">
    <location>
        <begin position="176"/>
        <end position="196"/>
    </location>
</feature>
<comment type="subcellular location">
    <subcellularLocation>
        <location evidence="1">Cell envelope</location>
    </subcellularLocation>
</comment>
<dbReference type="GO" id="GO:0042597">
    <property type="term" value="C:periplasmic space"/>
    <property type="evidence" value="ECO:0007669"/>
    <property type="project" value="InterPro"/>
</dbReference>
<dbReference type="Pfam" id="PF04234">
    <property type="entry name" value="CopC"/>
    <property type="match status" value="1"/>
</dbReference>
<dbReference type="InterPro" id="IPR032694">
    <property type="entry name" value="CopC/D"/>
</dbReference>
<keyword evidence="6" id="KW-0812">Transmembrane</keyword>
<dbReference type="KEGG" id="gey:QMQ05_12710"/>
<keyword evidence="3 7" id="KW-0732">Signal</keyword>
<feature type="signal peptide" evidence="7">
    <location>
        <begin position="1"/>
        <end position="34"/>
    </location>
</feature>
<dbReference type="AlphaFoldDB" id="A0AAU6WBR9"/>
<keyword evidence="6" id="KW-0472">Membrane</keyword>
<evidence type="ECO:0000259" key="8">
    <source>
        <dbReference type="Pfam" id="PF04234"/>
    </source>
</evidence>
<feature type="compositionally biased region" description="Polar residues" evidence="5">
    <location>
        <begin position="138"/>
        <end position="167"/>
    </location>
</feature>
<gene>
    <name evidence="9" type="ORF">QMQ05_12710</name>
</gene>
<keyword evidence="6" id="KW-1133">Transmembrane helix</keyword>
<evidence type="ECO:0000313" key="9">
    <source>
        <dbReference type="EMBL" id="XAO45204.1"/>
    </source>
</evidence>
<dbReference type="EMBL" id="CP125942">
    <property type="protein sequence ID" value="XAO45204.1"/>
    <property type="molecule type" value="Genomic_DNA"/>
</dbReference>
<dbReference type="PANTHER" id="PTHR34820">
    <property type="entry name" value="INNER MEMBRANE PROTEIN YEBZ"/>
    <property type="match status" value="1"/>
</dbReference>
<evidence type="ECO:0000256" key="2">
    <source>
        <dbReference type="ARBA" id="ARBA00022723"/>
    </source>
</evidence>
<proteinExistence type="predicted"/>
<evidence type="ECO:0000256" key="6">
    <source>
        <dbReference type="SAM" id="Phobius"/>
    </source>
</evidence>
<dbReference type="GO" id="GO:0046688">
    <property type="term" value="P:response to copper ion"/>
    <property type="evidence" value="ECO:0007669"/>
    <property type="project" value="InterPro"/>
</dbReference>
<dbReference type="InterPro" id="IPR007348">
    <property type="entry name" value="CopC_dom"/>
</dbReference>
<accession>A0AAU6WBR9</accession>
<dbReference type="InterPro" id="IPR014756">
    <property type="entry name" value="Ig_E-set"/>
</dbReference>
<dbReference type="PANTHER" id="PTHR34820:SF4">
    <property type="entry name" value="INNER MEMBRANE PROTEIN YEBZ"/>
    <property type="match status" value="1"/>
</dbReference>
<keyword evidence="2" id="KW-0479">Metal-binding</keyword>
<organism evidence="9 10">
    <name type="scientific">Glutamicibacter ectropisis</name>
    <dbReference type="NCBI Taxonomy" id="3046593"/>
    <lineage>
        <taxon>Bacteria</taxon>
        <taxon>Bacillati</taxon>
        <taxon>Actinomycetota</taxon>
        <taxon>Actinomycetes</taxon>
        <taxon>Micrococcales</taxon>
        <taxon>Micrococcaceae</taxon>
        <taxon>Glutamicibacter</taxon>
    </lineage>
</organism>
<sequence>MKSMTLPKTTLTRLSAVILLAILALFTSITAASAHDELVSSTPKDGATLKEAPEKLTLEFSGELQTMTGVESTKVVLKQDGKEIETTAATKGKVVTVTPAKELEAGEYDLAFRVVSSDGHPVENKLAFTIESAKPTPSMVNAPSESAQPSETAQASDSTEASQNPVQAAGSSMSPVLWVVIGVVILGGVIAVLAKFMRNNK</sequence>
<evidence type="ECO:0000256" key="4">
    <source>
        <dbReference type="ARBA" id="ARBA00023008"/>
    </source>
</evidence>
<keyword evidence="4" id="KW-0186">Copper</keyword>
<dbReference type="GO" id="GO:0005507">
    <property type="term" value="F:copper ion binding"/>
    <property type="evidence" value="ECO:0007669"/>
    <property type="project" value="InterPro"/>
</dbReference>
<keyword evidence="10" id="KW-1185">Reference proteome</keyword>
<feature type="domain" description="CopC" evidence="8">
    <location>
        <begin position="35"/>
        <end position="130"/>
    </location>
</feature>
<dbReference type="SUPFAM" id="SSF81296">
    <property type="entry name" value="E set domains"/>
    <property type="match status" value="1"/>
</dbReference>
<evidence type="ECO:0000256" key="1">
    <source>
        <dbReference type="ARBA" id="ARBA00004196"/>
    </source>
</evidence>
<feature type="chain" id="PRO_5043694473" evidence="7">
    <location>
        <begin position="35"/>
        <end position="201"/>
    </location>
</feature>
<name>A0AAU6WBR9_9MICC</name>
<evidence type="ECO:0000256" key="7">
    <source>
        <dbReference type="SAM" id="SignalP"/>
    </source>
</evidence>
<evidence type="ECO:0000256" key="3">
    <source>
        <dbReference type="ARBA" id="ARBA00022729"/>
    </source>
</evidence>
<dbReference type="GO" id="GO:0005886">
    <property type="term" value="C:plasma membrane"/>
    <property type="evidence" value="ECO:0007669"/>
    <property type="project" value="TreeGrafter"/>
</dbReference>
<dbReference type="InterPro" id="IPR014755">
    <property type="entry name" value="Cu-Rt/internalin_Ig-like"/>
</dbReference>
<evidence type="ECO:0000256" key="5">
    <source>
        <dbReference type="SAM" id="MobiDB-lite"/>
    </source>
</evidence>
<dbReference type="GO" id="GO:0006825">
    <property type="term" value="P:copper ion transport"/>
    <property type="evidence" value="ECO:0007669"/>
    <property type="project" value="InterPro"/>
</dbReference>
<dbReference type="GO" id="GO:0030313">
    <property type="term" value="C:cell envelope"/>
    <property type="evidence" value="ECO:0007669"/>
    <property type="project" value="UniProtKB-SubCell"/>
</dbReference>
<dbReference type="Proteomes" id="UP001486888">
    <property type="component" value="Chromosome"/>
</dbReference>
<evidence type="ECO:0000313" key="10">
    <source>
        <dbReference type="Proteomes" id="UP001486888"/>
    </source>
</evidence>
<reference evidence="9 10" key="1">
    <citation type="submission" date="2023-05" db="EMBL/GenBank/DDBJ databases">
        <title>Glutamicibacter sp. B1, complete genome.</title>
        <authorList>
            <person name="Long Y.H."/>
            <person name="Fang T."/>
            <person name="Li X.Y."/>
        </authorList>
    </citation>
    <scope>NUCLEOTIDE SEQUENCE [LARGE SCALE GENOMIC DNA]</scope>
    <source>
        <strain evidence="9 10">B1</strain>
    </source>
</reference>
<protein>
    <submittedName>
        <fullName evidence="9">Copper resistance protein CopC</fullName>
    </submittedName>
</protein>
<dbReference type="RefSeq" id="WP_345470530.1">
    <property type="nucleotide sequence ID" value="NZ_CP125942.1"/>
</dbReference>
<feature type="region of interest" description="Disordered" evidence="5">
    <location>
        <begin position="134"/>
        <end position="167"/>
    </location>
</feature>
<dbReference type="Gene3D" id="2.60.40.1220">
    <property type="match status" value="1"/>
</dbReference>